<protein>
    <submittedName>
        <fullName evidence="1">Uncharacterized protein</fullName>
    </submittedName>
</protein>
<evidence type="ECO:0000313" key="1">
    <source>
        <dbReference type="EMBL" id="CDW22037.1"/>
    </source>
</evidence>
<name>A0A0K2T8Y1_LEPSM</name>
<dbReference type="EMBL" id="HACA01004676">
    <property type="protein sequence ID" value="CDW22037.1"/>
    <property type="molecule type" value="Transcribed_RNA"/>
</dbReference>
<accession>A0A0K2T8Y1</accession>
<proteinExistence type="predicted"/>
<organism evidence="1">
    <name type="scientific">Lepeophtheirus salmonis</name>
    <name type="common">Salmon louse</name>
    <name type="synonym">Caligus salmonis</name>
    <dbReference type="NCBI Taxonomy" id="72036"/>
    <lineage>
        <taxon>Eukaryota</taxon>
        <taxon>Metazoa</taxon>
        <taxon>Ecdysozoa</taxon>
        <taxon>Arthropoda</taxon>
        <taxon>Crustacea</taxon>
        <taxon>Multicrustacea</taxon>
        <taxon>Hexanauplia</taxon>
        <taxon>Copepoda</taxon>
        <taxon>Siphonostomatoida</taxon>
        <taxon>Caligidae</taxon>
        <taxon>Lepeophtheirus</taxon>
    </lineage>
</organism>
<dbReference type="AlphaFoldDB" id="A0A0K2T8Y1"/>
<feature type="non-terminal residue" evidence="1">
    <location>
        <position position="1"/>
    </location>
</feature>
<sequence length="86" mass="9968">SIYDEETLKNTIIEIAWTGHSPAYIKNMIRYRKSTDYDLSNCWKEKGHIREKLTSPRAIKTHTSCWAETFLEVLGIGLRLLPKSAK</sequence>
<reference evidence="1" key="1">
    <citation type="submission" date="2014-05" db="EMBL/GenBank/DDBJ databases">
        <authorList>
            <person name="Chronopoulou M."/>
        </authorList>
    </citation>
    <scope>NUCLEOTIDE SEQUENCE</scope>
    <source>
        <tissue evidence="1">Whole organism</tissue>
    </source>
</reference>